<protein>
    <submittedName>
        <fullName evidence="6">Restriction endonuclease subunit S</fullName>
        <ecNumber evidence="6">3.1.21.-</ecNumber>
    </submittedName>
</protein>
<dbReference type="SUPFAM" id="SSF116734">
    <property type="entry name" value="DNA methylase specificity domain"/>
    <property type="match status" value="2"/>
</dbReference>
<comment type="similarity">
    <text evidence="1">Belongs to the type-I restriction system S methylase family.</text>
</comment>
<evidence type="ECO:0000313" key="7">
    <source>
        <dbReference type="Proteomes" id="UP001208131"/>
    </source>
</evidence>
<evidence type="ECO:0000259" key="5">
    <source>
        <dbReference type="Pfam" id="PF01420"/>
    </source>
</evidence>
<dbReference type="EC" id="3.1.21.-" evidence="6"/>
<organism evidence="6 7">
    <name type="scientific">Hominimerdicola aceti</name>
    <dbReference type="NCBI Taxonomy" id="2981726"/>
    <lineage>
        <taxon>Bacteria</taxon>
        <taxon>Bacillati</taxon>
        <taxon>Bacillota</taxon>
        <taxon>Clostridia</taxon>
        <taxon>Eubacteriales</taxon>
        <taxon>Oscillospiraceae</taxon>
        <taxon>Hominimerdicola</taxon>
    </lineage>
</organism>
<dbReference type="GO" id="GO:0016787">
    <property type="term" value="F:hydrolase activity"/>
    <property type="evidence" value="ECO:0007669"/>
    <property type="project" value="UniProtKB-KW"/>
</dbReference>
<sequence length="474" mass="54006">MPYAFCEQIGKEIRDISDDIPFEIPDSWEWCRLSDLAIKEIKRGKSPVYADSGSALVFAQKCNVKTGRINITLAKYLADSVISKYPQEEYMQDRDIIVNSTGTGTLGRIGLYSDRDNPNNLPLVPDSHVTIVRVCKSISQYIYYILKWYQPYLEESGEGSTKQKELKADRIKELFIPIPPLAEQHRIVAKIEELLPYIERYGKAEEHLTTLNTTFPEALKKSILQEAVQGKLVPQNPDDEPASVLLERIRAEKQELIKQGKIKKTKNESVIITRDKIPYEIIDGKERCIADEVPFEIPDSWCWCRLSDLAIKEIRRGKSPVYADIGSVLVFAQKCNVKTGGINISLAKYLVDSAISKYPQEEYMQGGDIIVNSTGTGTLGRIGMYSNEDNHDNMPLVPDSHVTIVRVCSDISQYIYYILKWYQPYLEECGEGSTKQKELKPGRIKELFIPVPPLSEQKRIIETIESIYNYCDKL</sequence>
<feature type="domain" description="Type I restriction modification DNA specificity" evidence="5">
    <location>
        <begin position="25"/>
        <end position="194"/>
    </location>
</feature>
<dbReference type="EMBL" id="JAOQJZ010000006">
    <property type="protein sequence ID" value="MCU6705745.1"/>
    <property type="molecule type" value="Genomic_DNA"/>
</dbReference>
<keyword evidence="7" id="KW-1185">Reference proteome</keyword>
<keyword evidence="6" id="KW-0255">Endonuclease</keyword>
<dbReference type="Pfam" id="PF01420">
    <property type="entry name" value="Methylase_S"/>
    <property type="match status" value="2"/>
</dbReference>
<keyword evidence="3" id="KW-0238">DNA-binding</keyword>
<keyword evidence="6" id="KW-0378">Hydrolase</keyword>
<accession>A0AAE3IH33</accession>
<dbReference type="InterPro" id="IPR051212">
    <property type="entry name" value="Type-I_RE_S_subunit"/>
</dbReference>
<dbReference type="Proteomes" id="UP001208131">
    <property type="component" value="Unassembled WGS sequence"/>
</dbReference>
<evidence type="ECO:0000256" key="2">
    <source>
        <dbReference type="ARBA" id="ARBA00022747"/>
    </source>
</evidence>
<dbReference type="GO" id="GO:0009307">
    <property type="term" value="P:DNA restriction-modification system"/>
    <property type="evidence" value="ECO:0007669"/>
    <property type="project" value="UniProtKB-KW"/>
</dbReference>
<dbReference type="PANTHER" id="PTHR43140:SF1">
    <property type="entry name" value="TYPE I RESTRICTION ENZYME ECOKI SPECIFICITY SUBUNIT"/>
    <property type="match status" value="1"/>
</dbReference>
<evidence type="ECO:0000256" key="3">
    <source>
        <dbReference type="ARBA" id="ARBA00023125"/>
    </source>
</evidence>
<dbReference type="RefSeq" id="WP_267301023.1">
    <property type="nucleotide sequence ID" value="NZ_JAOQJZ010000006.1"/>
</dbReference>
<dbReference type="GO" id="GO:0004519">
    <property type="term" value="F:endonuclease activity"/>
    <property type="evidence" value="ECO:0007669"/>
    <property type="project" value="UniProtKB-KW"/>
</dbReference>
<dbReference type="PANTHER" id="PTHR43140">
    <property type="entry name" value="TYPE-1 RESTRICTION ENZYME ECOKI SPECIFICITY PROTEIN"/>
    <property type="match status" value="1"/>
</dbReference>
<dbReference type="Gene3D" id="3.90.220.20">
    <property type="entry name" value="DNA methylase specificity domains"/>
    <property type="match status" value="2"/>
</dbReference>
<evidence type="ECO:0000256" key="4">
    <source>
        <dbReference type="ARBA" id="ARBA00038652"/>
    </source>
</evidence>
<evidence type="ECO:0000313" key="6">
    <source>
        <dbReference type="EMBL" id="MCU6705745.1"/>
    </source>
</evidence>
<name>A0AAE3IH33_9FIRM</name>
<dbReference type="InterPro" id="IPR044946">
    <property type="entry name" value="Restrct_endonuc_typeI_TRD_sf"/>
</dbReference>
<dbReference type="AlphaFoldDB" id="A0AAE3IH33"/>
<evidence type="ECO:0000256" key="1">
    <source>
        <dbReference type="ARBA" id="ARBA00010923"/>
    </source>
</evidence>
<gene>
    <name evidence="6" type="ORF">OCV57_07395</name>
</gene>
<comment type="caution">
    <text evidence="6">The sequence shown here is derived from an EMBL/GenBank/DDBJ whole genome shotgun (WGS) entry which is preliminary data.</text>
</comment>
<dbReference type="InterPro" id="IPR000055">
    <property type="entry name" value="Restrct_endonuc_typeI_TRD"/>
</dbReference>
<reference evidence="6 7" key="1">
    <citation type="journal article" date="2021" name="ISME Commun">
        <title>Automated analysis of genomic sequences facilitates high-throughput and comprehensive description of bacteria.</title>
        <authorList>
            <person name="Hitch T.C.A."/>
        </authorList>
    </citation>
    <scope>NUCLEOTIDE SEQUENCE [LARGE SCALE GENOMIC DNA]</scope>
    <source>
        <strain evidence="6 7">Sanger_31</strain>
    </source>
</reference>
<proteinExistence type="inferred from homology"/>
<comment type="subunit">
    <text evidence="4">The methyltransferase is composed of M and S polypeptides.</text>
</comment>
<feature type="domain" description="Type I restriction modification DNA specificity" evidence="5">
    <location>
        <begin position="353"/>
        <end position="471"/>
    </location>
</feature>
<dbReference type="GO" id="GO:0003677">
    <property type="term" value="F:DNA binding"/>
    <property type="evidence" value="ECO:0007669"/>
    <property type="project" value="UniProtKB-KW"/>
</dbReference>
<keyword evidence="6" id="KW-0540">Nuclease</keyword>
<keyword evidence="2" id="KW-0680">Restriction system</keyword>